<dbReference type="PROSITE" id="PS51840">
    <property type="entry name" value="C2_NT"/>
    <property type="match status" value="1"/>
</dbReference>
<accession>A0A8K0WL51</accession>
<feature type="region of interest" description="Disordered" evidence="1">
    <location>
        <begin position="304"/>
        <end position="377"/>
    </location>
</feature>
<feature type="compositionally biased region" description="Basic and acidic residues" evidence="1">
    <location>
        <begin position="368"/>
        <end position="377"/>
    </location>
</feature>
<feature type="compositionally biased region" description="Low complexity" evidence="1">
    <location>
        <begin position="319"/>
        <end position="330"/>
    </location>
</feature>
<dbReference type="InterPro" id="IPR039931">
    <property type="entry name" value="EEIG1/2-like"/>
</dbReference>
<evidence type="ECO:0000256" key="1">
    <source>
        <dbReference type="SAM" id="MobiDB-lite"/>
    </source>
</evidence>
<evidence type="ECO:0000313" key="4">
    <source>
        <dbReference type="Proteomes" id="UP000813444"/>
    </source>
</evidence>
<evidence type="ECO:0000313" key="3">
    <source>
        <dbReference type="EMBL" id="KAH7304949.1"/>
    </source>
</evidence>
<dbReference type="EMBL" id="JAGPNK010000020">
    <property type="protein sequence ID" value="KAH7304949.1"/>
    <property type="molecule type" value="Genomic_DNA"/>
</dbReference>
<dbReference type="Pfam" id="PF10358">
    <property type="entry name" value="NT-C2"/>
    <property type="match status" value="1"/>
</dbReference>
<feature type="domain" description="C2 NT-type" evidence="2">
    <location>
        <begin position="3"/>
        <end position="183"/>
    </location>
</feature>
<reference evidence="3" key="1">
    <citation type="journal article" date="2021" name="Nat. Commun.">
        <title>Genetic determinants of endophytism in the Arabidopsis root mycobiome.</title>
        <authorList>
            <person name="Mesny F."/>
            <person name="Miyauchi S."/>
            <person name="Thiergart T."/>
            <person name="Pickel B."/>
            <person name="Atanasova L."/>
            <person name="Karlsson M."/>
            <person name="Huettel B."/>
            <person name="Barry K.W."/>
            <person name="Haridas S."/>
            <person name="Chen C."/>
            <person name="Bauer D."/>
            <person name="Andreopoulos W."/>
            <person name="Pangilinan J."/>
            <person name="LaButti K."/>
            <person name="Riley R."/>
            <person name="Lipzen A."/>
            <person name="Clum A."/>
            <person name="Drula E."/>
            <person name="Henrissat B."/>
            <person name="Kohler A."/>
            <person name="Grigoriev I.V."/>
            <person name="Martin F.M."/>
            <person name="Hacquard S."/>
        </authorList>
    </citation>
    <scope>NUCLEOTIDE SEQUENCE</scope>
    <source>
        <strain evidence="3">MPI-CAGE-CH-0235</strain>
    </source>
</reference>
<feature type="compositionally biased region" description="Polar residues" evidence="1">
    <location>
        <begin position="132"/>
        <end position="142"/>
    </location>
</feature>
<keyword evidence="4" id="KW-1185">Reference proteome</keyword>
<dbReference type="AlphaFoldDB" id="A0A8K0WL51"/>
<dbReference type="InterPro" id="IPR019448">
    <property type="entry name" value="NT-C2"/>
</dbReference>
<comment type="caution">
    <text evidence="3">The sequence shown here is derived from an EMBL/GenBank/DDBJ whole genome shotgun (WGS) entry which is preliminary data.</text>
</comment>
<name>A0A8K0WL51_9HYPO</name>
<dbReference type="Proteomes" id="UP000813444">
    <property type="component" value="Unassembled WGS sequence"/>
</dbReference>
<feature type="compositionally biased region" description="Basic residues" evidence="1">
    <location>
        <begin position="304"/>
        <end position="318"/>
    </location>
</feature>
<feature type="compositionally biased region" description="Basic and acidic residues" evidence="1">
    <location>
        <begin position="342"/>
        <end position="355"/>
    </location>
</feature>
<dbReference type="OrthoDB" id="3365224at2759"/>
<gene>
    <name evidence="3" type="ORF">B0I35DRAFT_444501</name>
</gene>
<evidence type="ECO:0000259" key="2">
    <source>
        <dbReference type="PROSITE" id="PS51840"/>
    </source>
</evidence>
<organism evidence="3 4">
    <name type="scientific">Stachybotrys elegans</name>
    <dbReference type="NCBI Taxonomy" id="80388"/>
    <lineage>
        <taxon>Eukaryota</taxon>
        <taxon>Fungi</taxon>
        <taxon>Dikarya</taxon>
        <taxon>Ascomycota</taxon>
        <taxon>Pezizomycotina</taxon>
        <taxon>Sordariomycetes</taxon>
        <taxon>Hypocreomycetidae</taxon>
        <taxon>Hypocreales</taxon>
        <taxon>Stachybotryaceae</taxon>
        <taxon>Stachybotrys</taxon>
    </lineage>
</organism>
<feature type="region of interest" description="Disordered" evidence="1">
    <location>
        <begin position="128"/>
        <end position="152"/>
    </location>
</feature>
<proteinExistence type="predicted"/>
<dbReference type="PANTHER" id="PTHR21456">
    <property type="entry name" value="FAMILY WITH SEQUENCE SIMILARITY 102"/>
    <property type="match status" value="1"/>
</dbReference>
<feature type="compositionally biased region" description="Polar residues" evidence="1">
    <location>
        <begin position="357"/>
        <end position="366"/>
    </location>
</feature>
<dbReference type="PANTHER" id="PTHR21456:SF1">
    <property type="entry name" value="C2 NT-TYPE DOMAIN-CONTAINING PROTEIN"/>
    <property type="match status" value="1"/>
</dbReference>
<protein>
    <submittedName>
        <fullName evidence="3">N-terminal C2 in EEIG1 and EHBP1 proteins-domain-containing protein</fullName>
    </submittedName>
</protein>
<sequence length="405" mass="45195">MDALIGKNRKPKFDLHLQIYDLNNVPLVSGSSFIKWHLAHSIHAEHRGRTSKCPIANHRVEYNFTKVVPSIRISIDKNNCLGECPIEFEVLQEFPVSEKITLGYVRFNLSEYVEESEAFVKDAALSPRRRNSSFGTSGTTLAPPSKSGALPEDEVVEEGIVRRHLMQDSKVNSTLRIGILMIQVDGDRNYVSPPLRTAPVFGGITGLIAPDQAEDDAAGPVPNISKSRDHSELQDLYRRTLAASWQRQLSELPADEVIEDIFAGGDGWGSSRHPAANDADEHLTADDHETHATLRPIDMRRLHQHRRQHSGHSHRRNHSVSSDKSTSTVVEHSNSLSKRGSRRDVRGSRDEDMARSRSGSLVSMASTLRDDSSMRDTGLKRVRELQESDLRDDLIAWRLPGSAAT</sequence>